<dbReference type="CDD" id="cd00154">
    <property type="entry name" value="Rab"/>
    <property type="match status" value="1"/>
</dbReference>
<dbReference type="InterPro" id="IPR001806">
    <property type="entry name" value="Small_GTPase"/>
</dbReference>
<sequence length="202" mass="22799">MNEELKAKVVLIGDAEVGKTCIIENLKGNPFQHYSNTVSCGESIIEKKIEGVNIKFNFWDTAGQEMYQALTPQCIRNADITFLVFDLTKESTMVNLQYWLQIAQEENADNIIYMVGCKRDLAEEQNLRQVNYDTARRFIDTLKCDKKIKYCEVSAKTGQNLTTLLSSAAVDFLKNSSYSNKSEPAPNPVPIDVIPQKGICKK</sequence>
<dbReference type="InterPro" id="IPR027417">
    <property type="entry name" value="P-loop_NTPase"/>
</dbReference>
<dbReference type="PRINTS" id="PR00449">
    <property type="entry name" value="RASTRNSFRMNG"/>
</dbReference>
<dbReference type="SMART" id="SM00174">
    <property type="entry name" value="RHO"/>
    <property type="match status" value="1"/>
</dbReference>
<proteinExistence type="predicted"/>
<name>A0ABR2JTK2_9EUKA</name>
<reference evidence="2 3" key="1">
    <citation type="submission" date="2024-04" db="EMBL/GenBank/DDBJ databases">
        <title>Tritrichomonas musculus Genome.</title>
        <authorList>
            <person name="Alves-Ferreira E."/>
            <person name="Grigg M."/>
            <person name="Lorenzi H."/>
            <person name="Galac M."/>
        </authorList>
    </citation>
    <scope>NUCLEOTIDE SEQUENCE [LARGE SCALE GENOMIC DNA]</scope>
    <source>
        <strain evidence="2 3">EAF2021</strain>
    </source>
</reference>
<comment type="caution">
    <text evidence="2">The sequence shown here is derived from an EMBL/GenBank/DDBJ whole genome shotgun (WGS) entry which is preliminary data.</text>
</comment>
<dbReference type="Proteomes" id="UP001470230">
    <property type="component" value="Unassembled WGS sequence"/>
</dbReference>
<dbReference type="NCBIfam" id="TIGR00231">
    <property type="entry name" value="small_GTP"/>
    <property type="match status" value="1"/>
</dbReference>
<dbReference type="EMBL" id="JAPFFF010000009">
    <property type="protein sequence ID" value="KAK8882210.1"/>
    <property type="molecule type" value="Genomic_DNA"/>
</dbReference>
<dbReference type="InterPro" id="IPR005225">
    <property type="entry name" value="Small_GTP-bd"/>
</dbReference>
<evidence type="ECO:0000313" key="3">
    <source>
        <dbReference type="Proteomes" id="UP001470230"/>
    </source>
</evidence>
<dbReference type="SMART" id="SM00175">
    <property type="entry name" value="RAB"/>
    <property type="match status" value="1"/>
</dbReference>
<dbReference type="Gene3D" id="3.40.50.300">
    <property type="entry name" value="P-loop containing nucleotide triphosphate hydrolases"/>
    <property type="match status" value="1"/>
</dbReference>
<dbReference type="PANTHER" id="PTHR47978">
    <property type="match status" value="1"/>
</dbReference>
<gene>
    <name evidence="2" type="ORF">M9Y10_044851</name>
</gene>
<evidence type="ECO:0000313" key="2">
    <source>
        <dbReference type="EMBL" id="KAK8882210.1"/>
    </source>
</evidence>
<keyword evidence="3" id="KW-1185">Reference proteome</keyword>
<dbReference type="SMART" id="SM00173">
    <property type="entry name" value="RAS"/>
    <property type="match status" value="1"/>
</dbReference>
<evidence type="ECO:0000256" key="1">
    <source>
        <dbReference type="ARBA" id="ARBA00022741"/>
    </source>
</evidence>
<organism evidence="2 3">
    <name type="scientific">Tritrichomonas musculus</name>
    <dbReference type="NCBI Taxonomy" id="1915356"/>
    <lineage>
        <taxon>Eukaryota</taxon>
        <taxon>Metamonada</taxon>
        <taxon>Parabasalia</taxon>
        <taxon>Tritrichomonadida</taxon>
        <taxon>Tritrichomonadidae</taxon>
        <taxon>Tritrichomonas</taxon>
    </lineage>
</organism>
<accession>A0ABR2JTK2</accession>
<dbReference type="Pfam" id="PF00071">
    <property type="entry name" value="Ras"/>
    <property type="match status" value="1"/>
</dbReference>
<keyword evidence="1" id="KW-0547">Nucleotide-binding</keyword>
<protein>
    <submittedName>
        <fullName evidence="2">GTP binding</fullName>
    </submittedName>
</protein>
<dbReference type="PROSITE" id="PS51419">
    <property type="entry name" value="RAB"/>
    <property type="match status" value="1"/>
</dbReference>
<dbReference type="SUPFAM" id="SSF52540">
    <property type="entry name" value="P-loop containing nucleoside triphosphate hydrolases"/>
    <property type="match status" value="1"/>
</dbReference>